<keyword evidence="1" id="KW-0175">Coiled coil</keyword>
<dbReference type="AlphaFoldDB" id="A0A0D2PR66"/>
<gene>
    <name evidence="2" type="ORF">B456_001G236900</name>
</gene>
<organism evidence="2 3">
    <name type="scientific">Gossypium raimondii</name>
    <name type="common">Peruvian cotton</name>
    <name type="synonym">Gossypium klotzschianum subsp. raimondii</name>
    <dbReference type="NCBI Taxonomy" id="29730"/>
    <lineage>
        <taxon>Eukaryota</taxon>
        <taxon>Viridiplantae</taxon>
        <taxon>Streptophyta</taxon>
        <taxon>Embryophyta</taxon>
        <taxon>Tracheophyta</taxon>
        <taxon>Spermatophyta</taxon>
        <taxon>Magnoliopsida</taxon>
        <taxon>eudicotyledons</taxon>
        <taxon>Gunneridae</taxon>
        <taxon>Pentapetalae</taxon>
        <taxon>rosids</taxon>
        <taxon>malvids</taxon>
        <taxon>Malvales</taxon>
        <taxon>Malvaceae</taxon>
        <taxon>Malvoideae</taxon>
        <taxon>Gossypium</taxon>
    </lineage>
</organism>
<evidence type="ECO:0000256" key="1">
    <source>
        <dbReference type="SAM" id="Coils"/>
    </source>
</evidence>
<sequence>MAPRRTDNLEMEKKHLKVRAKVKQLKAEMRKIREDQRCIREEQIKLTTRFEEIERQCHELKQEVQMIAKQSAMTRLKMGVMLGILKAREGGDLVQAATLTRFLGKQMQTWLKSKMKKMIHRHQMQWRIFSQLINSHK</sequence>
<evidence type="ECO:0008006" key="4">
    <source>
        <dbReference type="Google" id="ProtNLM"/>
    </source>
</evidence>
<dbReference type="Proteomes" id="UP000032304">
    <property type="component" value="Chromosome 1"/>
</dbReference>
<dbReference type="OMA" id="MAPRRTD"/>
<evidence type="ECO:0000313" key="3">
    <source>
        <dbReference type="Proteomes" id="UP000032304"/>
    </source>
</evidence>
<protein>
    <recommendedName>
        <fullName evidence="4">DOG1 domain-containing protein</fullName>
    </recommendedName>
</protein>
<name>A0A0D2PR66_GOSRA</name>
<dbReference type="EMBL" id="CM001740">
    <property type="protein sequence ID" value="KJB06406.1"/>
    <property type="molecule type" value="Genomic_DNA"/>
</dbReference>
<proteinExistence type="predicted"/>
<dbReference type="Gramene" id="KJB06406">
    <property type="protein sequence ID" value="KJB06406"/>
    <property type="gene ID" value="B456_001G236900"/>
</dbReference>
<feature type="coiled-coil region" evidence="1">
    <location>
        <begin position="8"/>
        <end position="70"/>
    </location>
</feature>
<reference evidence="2 3" key="1">
    <citation type="journal article" date="2012" name="Nature">
        <title>Repeated polyploidization of Gossypium genomes and the evolution of spinnable cotton fibres.</title>
        <authorList>
            <person name="Paterson A.H."/>
            <person name="Wendel J.F."/>
            <person name="Gundlach H."/>
            <person name="Guo H."/>
            <person name="Jenkins J."/>
            <person name="Jin D."/>
            <person name="Llewellyn D."/>
            <person name="Showmaker K.C."/>
            <person name="Shu S."/>
            <person name="Udall J."/>
            <person name="Yoo M.J."/>
            <person name="Byers R."/>
            <person name="Chen W."/>
            <person name="Doron-Faigenboim A."/>
            <person name="Duke M.V."/>
            <person name="Gong L."/>
            <person name="Grimwood J."/>
            <person name="Grover C."/>
            <person name="Grupp K."/>
            <person name="Hu G."/>
            <person name="Lee T.H."/>
            <person name="Li J."/>
            <person name="Lin L."/>
            <person name="Liu T."/>
            <person name="Marler B.S."/>
            <person name="Page J.T."/>
            <person name="Roberts A.W."/>
            <person name="Romanel E."/>
            <person name="Sanders W.S."/>
            <person name="Szadkowski E."/>
            <person name="Tan X."/>
            <person name="Tang H."/>
            <person name="Xu C."/>
            <person name="Wang J."/>
            <person name="Wang Z."/>
            <person name="Zhang D."/>
            <person name="Zhang L."/>
            <person name="Ashrafi H."/>
            <person name="Bedon F."/>
            <person name="Bowers J.E."/>
            <person name="Brubaker C.L."/>
            <person name="Chee P.W."/>
            <person name="Das S."/>
            <person name="Gingle A.R."/>
            <person name="Haigler C.H."/>
            <person name="Harker D."/>
            <person name="Hoffmann L.V."/>
            <person name="Hovav R."/>
            <person name="Jones D.C."/>
            <person name="Lemke C."/>
            <person name="Mansoor S."/>
            <person name="ur Rahman M."/>
            <person name="Rainville L.N."/>
            <person name="Rambani A."/>
            <person name="Reddy U.K."/>
            <person name="Rong J.K."/>
            <person name="Saranga Y."/>
            <person name="Scheffler B.E."/>
            <person name="Scheffler J.A."/>
            <person name="Stelly D.M."/>
            <person name="Triplett B.A."/>
            <person name="Van Deynze A."/>
            <person name="Vaslin M.F."/>
            <person name="Waghmare V.N."/>
            <person name="Walford S.A."/>
            <person name="Wright R.J."/>
            <person name="Zaki E.A."/>
            <person name="Zhang T."/>
            <person name="Dennis E.S."/>
            <person name="Mayer K.F."/>
            <person name="Peterson D.G."/>
            <person name="Rokhsar D.S."/>
            <person name="Wang X."/>
            <person name="Schmutz J."/>
        </authorList>
    </citation>
    <scope>NUCLEOTIDE SEQUENCE [LARGE SCALE GENOMIC DNA]</scope>
</reference>
<keyword evidence="3" id="KW-1185">Reference proteome</keyword>
<evidence type="ECO:0000313" key="2">
    <source>
        <dbReference type="EMBL" id="KJB06406.1"/>
    </source>
</evidence>
<dbReference type="PANTHER" id="PTHR48248">
    <property type="entry name" value="UVR DOMAIN-CONTAINING PROTEIN"/>
    <property type="match status" value="1"/>
</dbReference>
<accession>A0A0D2PR66</accession>
<dbReference type="PANTHER" id="PTHR48248:SF4">
    <property type="match status" value="1"/>
</dbReference>